<reference evidence="1 2" key="1">
    <citation type="journal article" date="2016" name="Nat. Commun.">
        <title>Ectomycorrhizal ecology is imprinted in the genome of the dominant symbiotic fungus Cenococcum geophilum.</title>
        <authorList>
            <consortium name="DOE Joint Genome Institute"/>
            <person name="Peter M."/>
            <person name="Kohler A."/>
            <person name="Ohm R.A."/>
            <person name="Kuo A."/>
            <person name="Krutzmann J."/>
            <person name="Morin E."/>
            <person name="Arend M."/>
            <person name="Barry K.W."/>
            <person name="Binder M."/>
            <person name="Choi C."/>
            <person name="Clum A."/>
            <person name="Copeland A."/>
            <person name="Grisel N."/>
            <person name="Haridas S."/>
            <person name="Kipfer T."/>
            <person name="LaButti K."/>
            <person name="Lindquist E."/>
            <person name="Lipzen A."/>
            <person name="Maire R."/>
            <person name="Meier B."/>
            <person name="Mihaltcheva S."/>
            <person name="Molinier V."/>
            <person name="Murat C."/>
            <person name="Poggeler S."/>
            <person name="Quandt C.A."/>
            <person name="Sperisen C."/>
            <person name="Tritt A."/>
            <person name="Tisserant E."/>
            <person name="Crous P.W."/>
            <person name="Henrissat B."/>
            <person name="Nehls U."/>
            <person name="Egli S."/>
            <person name="Spatafora J.W."/>
            <person name="Grigoriev I.V."/>
            <person name="Martin F.M."/>
        </authorList>
    </citation>
    <scope>NUCLEOTIDE SEQUENCE [LARGE SCALE GENOMIC DNA]</scope>
    <source>
        <strain evidence="1 2">CBS 459.81</strain>
    </source>
</reference>
<name>A0A8E2JH32_9PEZI</name>
<gene>
    <name evidence="1" type="ORF">K432DRAFT_472215</name>
</gene>
<proteinExistence type="predicted"/>
<evidence type="ECO:0000313" key="1">
    <source>
        <dbReference type="EMBL" id="OCK82415.1"/>
    </source>
</evidence>
<dbReference type="Proteomes" id="UP000250266">
    <property type="component" value="Unassembled WGS sequence"/>
</dbReference>
<sequence>MIRFDLDDLWRTRQARGCDMPDADYYCIVNEIIEPKINQTSSFELFRSYRQKQVGCWLLASEFNAIC</sequence>
<accession>A0A8E2JH32</accession>
<dbReference type="AlphaFoldDB" id="A0A8E2JH32"/>
<protein>
    <submittedName>
        <fullName evidence="1">Uncharacterized protein</fullName>
    </submittedName>
</protein>
<keyword evidence="2" id="KW-1185">Reference proteome</keyword>
<organism evidence="1 2">
    <name type="scientific">Lepidopterella palustris CBS 459.81</name>
    <dbReference type="NCBI Taxonomy" id="1314670"/>
    <lineage>
        <taxon>Eukaryota</taxon>
        <taxon>Fungi</taxon>
        <taxon>Dikarya</taxon>
        <taxon>Ascomycota</taxon>
        <taxon>Pezizomycotina</taxon>
        <taxon>Dothideomycetes</taxon>
        <taxon>Pleosporomycetidae</taxon>
        <taxon>Mytilinidiales</taxon>
        <taxon>Argynnaceae</taxon>
        <taxon>Lepidopterella</taxon>
    </lineage>
</organism>
<dbReference type="EMBL" id="KV744888">
    <property type="protein sequence ID" value="OCK82415.1"/>
    <property type="molecule type" value="Genomic_DNA"/>
</dbReference>
<evidence type="ECO:0000313" key="2">
    <source>
        <dbReference type="Proteomes" id="UP000250266"/>
    </source>
</evidence>